<dbReference type="InterPro" id="IPR008564">
    <property type="entry name" value="TVP23-like"/>
</dbReference>
<organism evidence="7 8">
    <name type="scientific">Protopolystoma xenopodis</name>
    <dbReference type="NCBI Taxonomy" id="117903"/>
    <lineage>
        <taxon>Eukaryota</taxon>
        <taxon>Metazoa</taxon>
        <taxon>Spiralia</taxon>
        <taxon>Lophotrochozoa</taxon>
        <taxon>Platyhelminthes</taxon>
        <taxon>Monogenea</taxon>
        <taxon>Polyopisthocotylea</taxon>
        <taxon>Polystomatidea</taxon>
        <taxon>Polystomatidae</taxon>
        <taxon>Protopolystoma</taxon>
    </lineage>
</organism>
<dbReference type="AlphaFoldDB" id="A0A448XAH8"/>
<dbReference type="PANTHER" id="PTHR13019:SF25">
    <property type="entry name" value="GOLGI APPARATUS MEMBRANE PROTEIN TVP23 HOMOLOG"/>
    <property type="match status" value="1"/>
</dbReference>
<name>A0A448XAH8_9PLAT</name>
<keyword evidence="8" id="KW-1185">Reference proteome</keyword>
<comment type="caution">
    <text evidence="7">The sequence shown here is derived from an EMBL/GenBank/DDBJ whole genome shotgun (WGS) entry which is preliminary data.</text>
</comment>
<evidence type="ECO:0000256" key="6">
    <source>
        <dbReference type="RuleBase" id="RU361206"/>
    </source>
</evidence>
<gene>
    <name evidence="7" type="ORF">PXEA_LOCUS25755</name>
</gene>
<evidence type="ECO:0000256" key="1">
    <source>
        <dbReference type="ARBA" id="ARBA00004141"/>
    </source>
</evidence>
<dbReference type="PANTHER" id="PTHR13019">
    <property type="entry name" value="GOLGI APPARATUS MEMBRANE PROTEIN TVP23"/>
    <property type="match status" value="1"/>
</dbReference>
<evidence type="ECO:0000256" key="3">
    <source>
        <dbReference type="ARBA" id="ARBA00022692"/>
    </source>
</evidence>
<dbReference type="EMBL" id="CAAALY010132943">
    <property type="protein sequence ID" value="VEL32315.1"/>
    <property type="molecule type" value="Genomic_DNA"/>
</dbReference>
<proteinExistence type="inferred from homology"/>
<feature type="transmembrane region" description="Helical" evidence="6">
    <location>
        <begin position="72"/>
        <end position="92"/>
    </location>
</feature>
<comment type="similarity">
    <text evidence="2 6">Belongs to the TVP23 family.</text>
</comment>
<evidence type="ECO:0000256" key="2">
    <source>
        <dbReference type="ARBA" id="ARBA00005467"/>
    </source>
</evidence>
<comment type="caution">
    <text evidence="6">Lacks conserved residue(s) required for the propagation of feature annotation.</text>
</comment>
<dbReference type="GO" id="GO:0009306">
    <property type="term" value="P:protein secretion"/>
    <property type="evidence" value="ECO:0007669"/>
    <property type="project" value="TreeGrafter"/>
</dbReference>
<protein>
    <recommendedName>
        <fullName evidence="6">Golgi apparatus membrane protein TVP23 homolog</fullName>
    </recommendedName>
</protein>
<dbReference type="OrthoDB" id="2151161at2759"/>
<evidence type="ECO:0000313" key="8">
    <source>
        <dbReference type="Proteomes" id="UP000784294"/>
    </source>
</evidence>
<keyword evidence="5 6" id="KW-0472">Membrane</keyword>
<comment type="subcellular location">
    <subcellularLocation>
        <location evidence="1 6">Membrane</location>
        <topology evidence="1 6">Multi-pass membrane protein</topology>
    </subcellularLocation>
</comment>
<keyword evidence="4 6" id="KW-1133">Transmembrane helix</keyword>
<evidence type="ECO:0000256" key="5">
    <source>
        <dbReference type="ARBA" id="ARBA00023136"/>
    </source>
</evidence>
<dbReference type="GO" id="GO:0000139">
    <property type="term" value="C:Golgi membrane"/>
    <property type="evidence" value="ECO:0007669"/>
    <property type="project" value="TreeGrafter"/>
</dbReference>
<dbReference type="GO" id="GO:0016192">
    <property type="term" value="P:vesicle-mediated transport"/>
    <property type="evidence" value="ECO:0007669"/>
    <property type="project" value="TreeGrafter"/>
</dbReference>
<accession>A0A448XAH8</accession>
<dbReference type="Proteomes" id="UP000784294">
    <property type="component" value="Unassembled WGS sequence"/>
</dbReference>
<evidence type="ECO:0000256" key="4">
    <source>
        <dbReference type="ARBA" id="ARBA00022989"/>
    </source>
</evidence>
<evidence type="ECO:0000313" key="7">
    <source>
        <dbReference type="EMBL" id="VEL32315.1"/>
    </source>
</evidence>
<reference evidence="7" key="1">
    <citation type="submission" date="2018-11" db="EMBL/GenBank/DDBJ databases">
        <authorList>
            <consortium name="Pathogen Informatics"/>
        </authorList>
    </citation>
    <scope>NUCLEOTIDE SEQUENCE</scope>
</reference>
<dbReference type="Pfam" id="PF05832">
    <property type="entry name" value="DUF846"/>
    <property type="match status" value="1"/>
</dbReference>
<keyword evidence="3 6" id="KW-0812">Transmembrane</keyword>
<sequence>MTSILSLPLYALMDARDEVVCALTEDDDSLNSADEHSNCILPSRTLKMALVCHFSFRLAAILIYVTCSWFTTAFIAPFIVILLCISLDFWLVKNVSGRLLVGLRWWNQIDASGNSAWIFESRRA</sequence>